<evidence type="ECO:0000313" key="1">
    <source>
        <dbReference type="EMBL" id="GLX65971.1"/>
    </source>
</evidence>
<evidence type="ECO:0000313" key="2">
    <source>
        <dbReference type="Proteomes" id="UP001157114"/>
    </source>
</evidence>
<sequence length="56" mass="6197">MPAADCIYGQILVQNLNGLSCRCTTTTTPRFFLILGKKPLVKTNGISYYKTNDISL</sequence>
<dbReference type="Proteomes" id="UP001157114">
    <property type="component" value="Unassembled WGS sequence"/>
</dbReference>
<proteinExistence type="predicted"/>
<protein>
    <submittedName>
        <fullName evidence="1">Uncharacterized protein</fullName>
    </submittedName>
</protein>
<reference evidence="1 2" key="1">
    <citation type="submission" date="2023-03" db="EMBL/GenBank/DDBJ databases">
        <title>Draft genome sequence of the bacteria which degrade cell wall of Tricholomamatutake.</title>
        <authorList>
            <person name="Konishi Y."/>
            <person name="Fukuta Y."/>
            <person name="Shirasaka N."/>
        </authorList>
    </citation>
    <scope>NUCLEOTIDE SEQUENCE [LARGE SCALE GENOMIC DNA]</scope>
    <source>
        <strain evidence="2">mu1</strain>
    </source>
</reference>
<organism evidence="1 2">
    <name type="scientific">Paenibacillus glycanilyticus</name>
    <dbReference type="NCBI Taxonomy" id="126569"/>
    <lineage>
        <taxon>Bacteria</taxon>
        <taxon>Bacillati</taxon>
        <taxon>Bacillota</taxon>
        <taxon>Bacilli</taxon>
        <taxon>Bacillales</taxon>
        <taxon>Paenibacillaceae</taxon>
        <taxon>Paenibacillus</taxon>
    </lineage>
</organism>
<name>A0ABQ6G4T9_9BACL</name>
<dbReference type="EMBL" id="BSSQ01000001">
    <property type="protein sequence ID" value="GLX65971.1"/>
    <property type="molecule type" value="Genomic_DNA"/>
</dbReference>
<keyword evidence="2" id="KW-1185">Reference proteome</keyword>
<comment type="caution">
    <text evidence="1">The sequence shown here is derived from an EMBL/GenBank/DDBJ whole genome shotgun (WGS) entry which is preliminary data.</text>
</comment>
<gene>
    <name evidence="1" type="ORF">MU1_03150</name>
</gene>
<accession>A0ABQ6G4T9</accession>